<evidence type="ECO:0000256" key="6">
    <source>
        <dbReference type="ARBA" id="ARBA00022840"/>
    </source>
</evidence>
<feature type="active site" description="Proton donor" evidence="8">
    <location>
        <position position="36"/>
    </location>
</feature>
<dbReference type="PATRIC" id="fig|454.4.peg.1343"/>
<dbReference type="PANTHER" id="PTHR21299">
    <property type="entry name" value="CYTIDYLATE KINASE/PANTOATE-BETA-ALANINE LIGASE"/>
    <property type="match status" value="1"/>
</dbReference>
<name>A0A0W0W0R7_9GAMM</name>
<keyword evidence="3 8" id="KW-0436">Ligase</keyword>
<dbReference type="InterPro" id="IPR042176">
    <property type="entry name" value="Pantoate_ligase_C"/>
</dbReference>
<dbReference type="GO" id="GO:0004592">
    <property type="term" value="F:pantoate-beta-alanine ligase activity"/>
    <property type="evidence" value="ECO:0007669"/>
    <property type="project" value="UniProtKB-UniRule"/>
</dbReference>
<evidence type="ECO:0000256" key="1">
    <source>
        <dbReference type="ARBA" id="ARBA00004990"/>
    </source>
</evidence>
<feature type="binding site" evidence="8">
    <location>
        <begin position="183"/>
        <end position="186"/>
    </location>
    <ligand>
        <name>ATP</name>
        <dbReference type="ChEBI" id="CHEBI:30616"/>
    </ligand>
</feature>
<dbReference type="UniPathway" id="UPA00028">
    <property type="reaction ID" value="UER00005"/>
</dbReference>
<feature type="binding site" evidence="8">
    <location>
        <begin position="29"/>
        <end position="36"/>
    </location>
    <ligand>
        <name>ATP</name>
        <dbReference type="ChEBI" id="CHEBI:30616"/>
    </ligand>
</feature>
<accession>A0A0W0W0R7</accession>
<feature type="binding site" evidence="8">
    <location>
        <position position="60"/>
    </location>
    <ligand>
        <name>beta-alanine</name>
        <dbReference type="ChEBI" id="CHEBI:57966"/>
    </ligand>
</feature>
<dbReference type="EMBL" id="LNYH01000058">
    <property type="protein sequence ID" value="KTD26103.1"/>
    <property type="molecule type" value="Genomic_DNA"/>
</dbReference>
<comment type="subunit">
    <text evidence="8">Homodimer.</text>
</comment>
<comment type="miscellaneous">
    <text evidence="8">The reaction proceeds by a bi uni uni bi ping pong mechanism.</text>
</comment>
<protein>
    <recommendedName>
        <fullName evidence="8">Pantothenate synthetase</fullName>
        <shortName evidence="8">PS</shortName>
        <ecNumber evidence="8">6.3.2.1</ecNumber>
    </recommendedName>
    <alternativeName>
        <fullName evidence="8">Pantoate--beta-alanine ligase</fullName>
    </alternativeName>
    <alternativeName>
        <fullName evidence="8">Pantoate-activating enzyme</fullName>
    </alternativeName>
</protein>
<reference evidence="9 11" key="1">
    <citation type="submission" date="2015-11" db="EMBL/GenBank/DDBJ databases">
        <title>Genomic analysis of 38 Legionella species identifies large and diverse effector repertoires.</title>
        <authorList>
            <person name="Burstein D."/>
            <person name="Amaro F."/>
            <person name="Zusman T."/>
            <person name="Lifshitz Z."/>
            <person name="Cohen O."/>
            <person name="Gilbert J.A."/>
            <person name="Pupko T."/>
            <person name="Shuman H.A."/>
            <person name="Segal G."/>
        </authorList>
    </citation>
    <scope>NUCLEOTIDE SEQUENCE [LARGE SCALE GENOMIC DNA]</scope>
    <source>
        <strain evidence="9 11">Bercovier 4</strain>
    </source>
</reference>
<evidence type="ECO:0000256" key="8">
    <source>
        <dbReference type="HAMAP-Rule" id="MF_00158"/>
    </source>
</evidence>
<dbReference type="OrthoDB" id="9773087at2"/>
<comment type="subcellular location">
    <subcellularLocation>
        <location evidence="8">Cytoplasm</location>
    </subcellularLocation>
</comment>
<comment type="function">
    <text evidence="8">Catalyzes the condensation of pantoate with beta-alanine in an ATP-dependent reaction via a pantoyl-adenylate intermediate.</text>
</comment>
<dbReference type="GO" id="GO:0005524">
    <property type="term" value="F:ATP binding"/>
    <property type="evidence" value="ECO:0007669"/>
    <property type="project" value="UniProtKB-KW"/>
</dbReference>
<sequence>MDIFYDLTEWQQIRHQLPSNASLGFVPTMGNLHAGHASLFMQSLKENDYTAVSIFVNPTQFNLPEDFHRYPKTLNADLTLLKELNVHYCFLPNESMMYKDHYRFQIQETELSQYMEGKHRPGHFTGVLTVLMKLLHLIKPHKAYFGEKDYQQFLLIRDMVDAFFMDTEIIACPTIRENSGLAYSSRNSRLNIAQKKKAEWFARRFHQAADCNSLKDELIKAGIKVDYVEEHFNRRFAAVYIDDVRLIDNYSLAQSD</sequence>
<dbReference type="AlphaFoldDB" id="A0A0W0W0R7"/>
<evidence type="ECO:0000313" key="10">
    <source>
        <dbReference type="EMBL" id="QBR84999.1"/>
    </source>
</evidence>
<gene>
    <name evidence="8 9" type="primary">panC</name>
    <name evidence="10" type="ORF">E3983_11940</name>
    <name evidence="9" type="ORF">Lisr_1244</name>
</gene>
<keyword evidence="11" id="KW-1185">Reference proteome</keyword>
<dbReference type="RefSeq" id="WP_058501598.1">
    <property type="nucleotide sequence ID" value="NZ_CAAAJA010000020.1"/>
</dbReference>
<evidence type="ECO:0000313" key="12">
    <source>
        <dbReference type="Proteomes" id="UP000295517"/>
    </source>
</evidence>
<evidence type="ECO:0000256" key="3">
    <source>
        <dbReference type="ARBA" id="ARBA00022598"/>
    </source>
</evidence>
<dbReference type="NCBIfam" id="TIGR00018">
    <property type="entry name" value="panC"/>
    <property type="match status" value="1"/>
</dbReference>
<dbReference type="GO" id="GO:0005829">
    <property type="term" value="C:cytosol"/>
    <property type="evidence" value="ECO:0007669"/>
    <property type="project" value="TreeGrafter"/>
</dbReference>
<comment type="pathway">
    <text evidence="1 8">Cofactor biosynthesis; (R)-pantothenate biosynthesis; (R)-pantothenate from (R)-pantoate and beta-alanine: step 1/1.</text>
</comment>
<dbReference type="Pfam" id="PF02569">
    <property type="entry name" value="Pantoate_ligase"/>
    <property type="match status" value="1"/>
</dbReference>
<dbReference type="STRING" id="454.Lisr_1244"/>
<dbReference type="Proteomes" id="UP000295517">
    <property type="component" value="Chromosome"/>
</dbReference>
<evidence type="ECO:0000313" key="9">
    <source>
        <dbReference type="EMBL" id="KTD26103.1"/>
    </source>
</evidence>
<dbReference type="EMBL" id="CP038254">
    <property type="protein sequence ID" value="QBR84999.1"/>
    <property type="molecule type" value="Genomic_DNA"/>
</dbReference>
<evidence type="ECO:0000256" key="2">
    <source>
        <dbReference type="ARBA" id="ARBA00009256"/>
    </source>
</evidence>
<dbReference type="InterPro" id="IPR014729">
    <property type="entry name" value="Rossmann-like_a/b/a_fold"/>
</dbReference>
<feature type="binding site" evidence="8">
    <location>
        <begin position="146"/>
        <end position="149"/>
    </location>
    <ligand>
        <name>ATP</name>
        <dbReference type="ChEBI" id="CHEBI:30616"/>
    </ligand>
</feature>
<feature type="binding site" evidence="8">
    <location>
        <position position="175"/>
    </location>
    <ligand>
        <name>ATP</name>
        <dbReference type="ChEBI" id="CHEBI:30616"/>
    </ligand>
</feature>
<feature type="binding site" evidence="8">
    <location>
        <position position="152"/>
    </location>
    <ligand>
        <name>(R)-pantoate</name>
        <dbReference type="ChEBI" id="CHEBI:15980"/>
    </ligand>
</feature>
<dbReference type="PANTHER" id="PTHR21299:SF1">
    <property type="entry name" value="PANTOATE--BETA-ALANINE LIGASE"/>
    <property type="match status" value="1"/>
</dbReference>
<reference evidence="10 12" key="2">
    <citation type="submission" date="2019-03" db="EMBL/GenBank/DDBJ databases">
        <title>Diverse conjugative elements silence natural transformation in Legionella species.</title>
        <authorList>
            <person name="Durieux I."/>
            <person name="Ginevra C."/>
            <person name="Attaiech L."/>
            <person name="Picq K."/>
            <person name="Juan P.A."/>
            <person name="Jarraud S."/>
            <person name="Charpentier X."/>
        </authorList>
    </citation>
    <scope>NUCLEOTIDE SEQUENCE [LARGE SCALE GENOMIC DNA]</scope>
    <source>
        <strain evidence="10 12">HL-0427-4011</strain>
    </source>
</reference>
<keyword evidence="8" id="KW-0963">Cytoplasm</keyword>
<proteinExistence type="inferred from homology"/>
<dbReference type="Gene3D" id="3.40.50.620">
    <property type="entry name" value="HUPs"/>
    <property type="match status" value="1"/>
</dbReference>
<keyword evidence="5 8" id="KW-0547">Nucleotide-binding</keyword>
<keyword evidence="4 8" id="KW-0566">Pantothenate biosynthesis</keyword>
<feature type="binding site" evidence="8">
    <location>
        <position position="60"/>
    </location>
    <ligand>
        <name>(R)-pantoate</name>
        <dbReference type="ChEBI" id="CHEBI:15980"/>
    </ligand>
</feature>
<dbReference type="GO" id="GO:0015940">
    <property type="term" value="P:pantothenate biosynthetic process"/>
    <property type="evidence" value="ECO:0007669"/>
    <property type="project" value="UniProtKB-UniRule"/>
</dbReference>
<evidence type="ECO:0000256" key="7">
    <source>
        <dbReference type="ARBA" id="ARBA00048258"/>
    </source>
</evidence>
<dbReference type="HAMAP" id="MF_00158">
    <property type="entry name" value="PanC"/>
    <property type="match status" value="1"/>
</dbReference>
<dbReference type="Gene3D" id="3.30.1300.10">
    <property type="entry name" value="Pantoate-beta-alanine ligase, C-terminal domain"/>
    <property type="match status" value="1"/>
</dbReference>
<dbReference type="EC" id="6.3.2.1" evidence="8"/>
<evidence type="ECO:0000256" key="4">
    <source>
        <dbReference type="ARBA" id="ARBA00022655"/>
    </source>
</evidence>
<comment type="catalytic activity">
    <reaction evidence="7 8">
        <text>(R)-pantoate + beta-alanine + ATP = (R)-pantothenate + AMP + diphosphate + H(+)</text>
        <dbReference type="Rhea" id="RHEA:10912"/>
        <dbReference type="ChEBI" id="CHEBI:15378"/>
        <dbReference type="ChEBI" id="CHEBI:15980"/>
        <dbReference type="ChEBI" id="CHEBI:29032"/>
        <dbReference type="ChEBI" id="CHEBI:30616"/>
        <dbReference type="ChEBI" id="CHEBI:33019"/>
        <dbReference type="ChEBI" id="CHEBI:57966"/>
        <dbReference type="ChEBI" id="CHEBI:456215"/>
        <dbReference type="EC" id="6.3.2.1"/>
    </reaction>
</comment>
<organism evidence="9 11">
    <name type="scientific">Legionella israelensis</name>
    <dbReference type="NCBI Taxonomy" id="454"/>
    <lineage>
        <taxon>Bacteria</taxon>
        <taxon>Pseudomonadati</taxon>
        <taxon>Pseudomonadota</taxon>
        <taxon>Gammaproteobacteria</taxon>
        <taxon>Legionellales</taxon>
        <taxon>Legionellaceae</taxon>
        <taxon>Legionella</taxon>
    </lineage>
</organism>
<dbReference type="Proteomes" id="UP000054761">
    <property type="component" value="Unassembled WGS sequence"/>
</dbReference>
<evidence type="ECO:0000313" key="11">
    <source>
        <dbReference type="Proteomes" id="UP000054761"/>
    </source>
</evidence>
<comment type="similarity">
    <text evidence="2 8">Belongs to the pantothenate synthetase family.</text>
</comment>
<keyword evidence="6 8" id="KW-0067">ATP-binding</keyword>
<dbReference type="InterPro" id="IPR003721">
    <property type="entry name" value="Pantoate_ligase"/>
</dbReference>
<dbReference type="SUPFAM" id="SSF52374">
    <property type="entry name" value="Nucleotidylyl transferase"/>
    <property type="match status" value="1"/>
</dbReference>
<evidence type="ECO:0000256" key="5">
    <source>
        <dbReference type="ARBA" id="ARBA00022741"/>
    </source>
</evidence>